<keyword evidence="1" id="KW-1133">Transmembrane helix</keyword>
<dbReference type="Proteomes" id="UP000315947">
    <property type="component" value="Chromosome"/>
</dbReference>
<accession>A0ABX5WTQ2</accession>
<evidence type="ECO:0000256" key="1">
    <source>
        <dbReference type="SAM" id="Phobius"/>
    </source>
</evidence>
<keyword evidence="1" id="KW-0812">Transmembrane</keyword>
<evidence type="ECO:0000313" key="2">
    <source>
        <dbReference type="EMBL" id="QDO82384.1"/>
    </source>
</evidence>
<dbReference type="EMBL" id="CP041614">
    <property type="protein sequence ID" value="QDO82384.1"/>
    <property type="molecule type" value="Genomic_DNA"/>
</dbReference>
<proteinExistence type="predicted"/>
<evidence type="ECO:0000313" key="3">
    <source>
        <dbReference type="Proteomes" id="UP000315947"/>
    </source>
</evidence>
<keyword evidence="3" id="KW-1185">Reference proteome</keyword>
<feature type="transmembrane region" description="Helical" evidence="1">
    <location>
        <begin position="71"/>
        <end position="89"/>
    </location>
</feature>
<sequence length="92" mass="10285">MPKATNPTIDVPNPRQSRSKIHYLQALFVFLVFSVGIGETQVFFNPLSGFAFLAIAYLIRYINKPIFSPKAWLTVKAITYLALILSLGITPN</sequence>
<keyword evidence="1" id="KW-0472">Membrane</keyword>
<name>A0ABX5WTQ2_9GAMM</name>
<organism evidence="2 3">
    <name type="scientific">Shewanella psychropiezotolerans</name>
    <dbReference type="NCBI Taxonomy" id="2593655"/>
    <lineage>
        <taxon>Bacteria</taxon>
        <taxon>Pseudomonadati</taxon>
        <taxon>Pseudomonadota</taxon>
        <taxon>Gammaproteobacteria</taxon>
        <taxon>Alteromonadales</taxon>
        <taxon>Shewanellaceae</taxon>
        <taxon>Shewanella</taxon>
    </lineage>
</organism>
<feature type="transmembrane region" description="Helical" evidence="1">
    <location>
        <begin position="43"/>
        <end position="59"/>
    </location>
</feature>
<reference evidence="2 3" key="1">
    <citation type="submission" date="2019-07" db="EMBL/GenBank/DDBJ databases">
        <title>Shewanella sp. YLB-06 whole genomic sequence.</title>
        <authorList>
            <person name="Yu L."/>
        </authorList>
    </citation>
    <scope>NUCLEOTIDE SEQUENCE [LARGE SCALE GENOMIC DNA]</scope>
    <source>
        <strain evidence="2 3">YLB-06</strain>
    </source>
</reference>
<dbReference type="RefSeq" id="WP_144044773.1">
    <property type="nucleotide sequence ID" value="NZ_CP041614.1"/>
</dbReference>
<feature type="transmembrane region" description="Helical" evidence="1">
    <location>
        <begin position="21"/>
        <end position="37"/>
    </location>
</feature>
<protein>
    <submittedName>
        <fullName evidence="2">Uncharacterized protein</fullName>
    </submittedName>
</protein>
<gene>
    <name evidence="2" type="ORF">FM037_02925</name>
</gene>